<dbReference type="RefSeq" id="XP_060435124.1">
    <property type="nucleotide sequence ID" value="XM_060573745.1"/>
</dbReference>
<protein>
    <recommendedName>
        <fullName evidence="4">Secreted protein</fullName>
    </recommendedName>
</protein>
<proteinExistence type="predicted"/>
<evidence type="ECO:0000313" key="3">
    <source>
        <dbReference type="Proteomes" id="UP001224890"/>
    </source>
</evidence>
<reference evidence="2" key="1">
    <citation type="submission" date="2021-06" db="EMBL/GenBank/DDBJ databases">
        <title>Comparative genomics, transcriptomics and evolutionary studies reveal genomic signatures of adaptation to plant cell wall in hemibiotrophic fungi.</title>
        <authorList>
            <consortium name="DOE Joint Genome Institute"/>
            <person name="Baroncelli R."/>
            <person name="Diaz J.F."/>
            <person name="Benocci T."/>
            <person name="Peng M."/>
            <person name="Battaglia E."/>
            <person name="Haridas S."/>
            <person name="Andreopoulos W."/>
            <person name="Labutti K."/>
            <person name="Pangilinan J."/>
            <person name="Floch G.L."/>
            <person name="Makela M.R."/>
            <person name="Henrissat B."/>
            <person name="Grigoriev I.V."/>
            <person name="Crouch J.A."/>
            <person name="De Vries R.P."/>
            <person name="Sukno S.A."/>
            <person name="Thon M.R."/>
        </authorList>
    </citation>
    <scope>NUCLEOTIDE SEQUENCE</scope>
    <source>
        <strain evidence="2">CBS 193.32</strain>
    </source>
</reference>
<dbReference type="GeneID" id="85458271"/>
<comment type="caution">
    <text evidence="2">The sequence shown here is derived from an EMBL/GenBank/DDBJ whole genome shotgun (WGS) entry which is preliminary data.</text>
</comment>
<feature type="chain" id="PRO_5042486855" description="Secreted protein" evidence="1">
    <location>
        <begin position="21"/>
        <end position="76"/>
    </location>
</feature>
<dbReference type="Proteomes" id="UP001224890">
    <property type="component" value="Unassembled WGS sequence"/>
</dbReference>
<accession>A0AAJ0B0C5</accession>
<evidence type="ECO:0000313" key="2">
    <source>
        <dbReference type="EMBL" id="KAK1691429.1"/>
    </source>
</evidence>
<feature type="signal peptide" evidence="1">
    <location>
        <begin position="1"/>
        <end position="20"/>
    </location>
</feature>
<evidence type="ECO:0008006" key="4">
    <source>
        <dbReference type="Google" id="ProtNLM"/>
    </source>
</evidence>
<dbReference type="AlphaFoldDB" id="A0AAJ0B0C5"/>
<name>A0AAJ0B0C5_9PEZI</name>
<evidence type="ECO:0000256" key="1">
    <source>
        <dbReference type="SAM" id="SignalP"/>
    </source>
</evidence>
<keyword evidence="3" id="KW-1185">Reference proteome</keyword>
<dbReference type="EMBL" id="JAHMHR010000004">
    <property type="protein sequence ID" value="KAK1691429.1"/>
    <property type="molecule type" value="Genomic_DNA"/>
</dbReference>
<keyword evidence="1" id="KW-0732">Signal</keyword>
<sequence>MVSSTLSFLFFTAIFHPAHRLGGVTILNVTKSCHGPLINSCRWFLTHILRNFRATYSHNQPKSNSILIREFRVFVY</sequence>
<organism evidence="2 3">
    <name type="scientific">Colletotrichum godetiae</name>
    <dbReference type="NCBI Taxonomy" id="1209918"/>
    <lineage>
        <taxon>Eukaryota</taxon>
        <taxon>Fungi</taxon>
        <taxon>Dikarya</taxon>
        <taxon>Ascomycota</taxon>
        <taxon>Pezizomycotina</taxon>
        <taxon>Sordariomycetes</taxon>
        <taxon>Hypocreomycetidae</taxon>
        <taxon>Glomerellales</taxon>
        <taxon>Glomerellaceae</taxon>
        <taxon>Colletotrichum</taxon>
        <taxon>Colletotrichum acutatum species complex</taxon>
    </lineage>
</organism>
<gene>
    <name evidence="2" type="ORF">BDP55DRAFT_647013</name>
</gene>